<dbReference type="HAMAP" id="MF_01026">
    <property type="entry name" value="LeuC_type1"/>
    <property type="match status" value="1"/>
</dbReference>
<dbReference type="Pfam" id="PF00330">
    <property type="entry name" value="Aconitase"/>
    <property type="match status" value="1"/>
</dbReference>
<dbReference type="EMBL" id="CP023406">
    <property type="protein sequence ID" value="ATD66214.1"/>
    <property type="molecule type" value="Genomic_DNA"/>
</dbReference>
<dbReference type="OrthoDB" id="9802769at2"/>
<dbReference type="InterPro" id="IPR036008">
    <property type="entry name" value="Aconitase_4Fe-4S_dom"/>
</dbReference>
<dbReference type="NCBIfam" id="NF004016">
    <property type="entry name" value="PRK05478.1"/>
    <property type="match status" value="1"/>
</dbReference>
<dbReference type="Proteomes" id="UP000218968">
    <property type="component" value="Chromosome"/>
</dbReference>
<feature type="domain" description="Aconitase/3-isopropylmalate dehydratase large subunit alpha/beta/alpha" evidence="15">
    <location>
        <begin position="11"/>
        <end position="459"/>
    </location>
</feature>
<dbReference type="GO" id="GO:0003861">
    <property type="term" value="F:3-isopropylmalate dehydratase activity"/>
    <property type="evidence" value="ECO:0007669"/>
    <property type="project" value="UniProtKB-UniRule"/>
</dbReference>
<accession>A0A290XAM2</accession>
<reference evidence="17" key="1">
    <citation type="submission" date="2017-09" db="EMBL/GenBank/DDBJ databases">
        <title>Luteimonas liuhanmingii sp.nov., isolated from the intestinal contents of Tibetan Plateau Pika in Yushu, Qinghai Province, China.</title>
        <authorList>
            <person name="Gui Z."/>
        </authorList>
    </citation>
    <scope>NUCLEOTIDE SEQUENCE [LARGE SCALE GENOMIC DNA]</scope>
    <source>
        <strain evidence="17">100111</strain>
    </source>
</reference>
<dbReference type="NCBIfam" id="TIGR00170">
    <property type="entry name" value="leuC"/>
    <property type="match status" value="1"/>
</dbReference>
<dbReference type="SUPFAM" id="SSF53732">
    <property type="entry name" value="Aconitase iron-sulfur domain"/>
    <property type="match status" value="1"/>
</dbReference>
<evidence type="ECO:0000256" key="2">
    <source>
        <dbReference type="ARBA" id="ARBA00002695"/>
    </source>
</evidence>
<dbReference type="PROSITE" id="PS00450">
    <property type="entry name" value="ACONITASE_1"/>
    <property type="match status" value="1"/>
</dbReference>
<comment type="subunit">
    <text evidence="4 13">Heterodimer of LeuC and LeuD.</text>
</comment>
<evidence type="ECO:0000256" key="12">
    <source>
        <dbReference type="ARBA" id="ARBA00023304"/>
    </source>
</evidence>
<dbReference type="UniPathway" id="UPA00048">
    <property type="reaction ID" value="UER00071"/>
</dbReference>
<keyword evidence="8 13" id="KW-0479">Metal-binding</keyword>
<keyword evidence="11 13" id="KW-0456">Lyase</keyword>
<keyword evidence="10 13" id="KW-0411">Iron-sulfur</keyword>
<evidence type="ECO:0000256" key="10">
    <source>
        <dbReference type="ARBA" id="ARBA00023014"/>
    </source>
</evidence>
<dbReference type="RefSeq" id="WP_096296544.1">
    <property type="nucleotide sequence ID" value="NZ_CP023406.1"/>
</dbReference>
<evidence type="ECO:0000256" key="5">
    <source>
        <dbReference type="ARBA" id="ARBA00022430"/>
    </source>
</evidence>
<evidence type="ECO:0000256" key="11">
    <source>
        <dbReference type="ARBA" id="ARBA00023239"/>
    </source>
</evidence>
<keyword evidence="12 13" id="KW-0100">Branched-chain amino acid biosynthesis</keyword>
<gene>
    <name evidence="13 16" type="primary">leuC</name>
    <name evidence="16" type="ORF">CNR27_01085</name>
</gene>
<comment type="function">
    <text evidence="2 13">Catalyzes the isomerization between 2-isopropylmalate and 3-isopropylmalate, via the formation of 2-isopropylmaleate.</text>
</comment>
<evidence type="ECO:0000313" key="16">
    <source>
        <dbReference type="EMBL" id="ATD66214.1"/>
    </source>
</evidence>
<dbReference type="Gene3D" id="3.30.499.10">
    <property type="entry name" value="Aconitase, domain 3"/>
    <property type="match status" value="2"/>
</dbReference>
<name>A0A290XAM2_9GAMM</name>
<dbReference type="InterPro" id="IPR050067">
    <property type="entry name" value="IPM_dehydratase_rel_enz"/>
</dbReference>
<dbReference type="GO" id="GO:0046872">
    <property type="term" value="F:metal ion binding"/>
    <property type="evidence" value="ECO:0007669"/>
    <property type="project" value="UniProtKB-KW"/>
</dbReference>
<dbReference type="InterPro" id="IPR004430">
    <property type="entry name" value="3-IsopropMal_deHydase_lsu"/>
</dbReference>
<dbReference type="CDD" id="cd01583">
    <property type="entry name" value="IPMI"/>
    <property type="match status" value="1"/>
</dbReference>
<dbReference type="PROSITE" id="PS01244">
    <property type="entry name" value="ACONITASE_2"/>
    <property type="match status" value="1"/>
</dbReference>
<evidence type="ECO:0000256" key="4">
    <source>
        <dbReference type="ARBA" id="ARBA00011271"/>
    </source>
</evidence>
<dbReference type="KEGG" id="lum:CNR27_01085"/>
<comment type="cofactor">
    <cofactor evidence="13">
        <name>[4Fe-4S] cluster</name>
        <dbReference type="ChEBI" id="CHEBI:49883"/>
    </cofactor>
    <text evidence="13">Binds 1 [4Fe-4S] cluster per subunit.</text>
</comment>
<protein>
    <recommendedName>
        <fullName evidence="13">3-isopropylmalate dehydratase large subunit</fullName>
        <ecNumber evidence="13">4.2.1.33</ecNumber>
    </recommendedName>
    <alternativeName>
        <fullName evidence="13">Alpha-IPM isomerase</fullName>
        <shortName evidence="13">IPMI</shortName>
    </alternativeName>
    <alternativeName>
        <fullName evidence="13">Isopropylmalate isomerase</fullName>
    </alternativeName>
</protein>
<proteinExistence type="inferred from homology"/>
<keyword evidence="7 13" id="KW-0028">Amino-acid biosynthesis</keyword>
<feature type="compositionally biased region" description="Basic and acidic residues" evidence="14">
    <location>
        <begin position="57"/>
        <end position="66"/>
    </location>
</feature>
<dbReference type="AlphaFoldDB" id="A0A290XAM2"/>
<feature type="binding site" evidence="13">
    <location>
        <position position="412"/>
    </location>
    <ligand>
        <name>[4Fe-4S] cluster</name>
        <dbReference type="ChEBI" id="CHEBI:49883"/>
    </ligand>
</feature>
<keyword evidence="6 13" id="KW-0004">4Fe-4S</keyword>
<evidence type="ECO:0000256" key="9">
    <source>
        <dbReference type="ARBA" id="ARBA00023004"/>
    </source>
</evidence>
<dbReference type="InterPro" id="IPR033941">
    <property type="entry name" value="IPMI_cat"/>
</dbReference>
<keyword evidence="9 13" id="KW-0408">Iron</keyword>
<dbReference type="NCBIfam" id="NF009116">
    <property type="entry name" value="PRK12466.1"/>
    <property type="match status" value="1"/>
</dbReference>
<dbReference type="InterPro" id="IPR015931">
    <property type="entry name" value="Acnase/IPM_dHydase_lsu_aba_1/3"/>
</dbReference>
<keyword evidence="17" id="KW-1185">Reference proteome</keyword>
<organism evidence="16 17">
    <name type="scientific">Luteimonas chenhongjianii</name>
    <dbReference type="NCBI Taxonomy" id="2006110"/>
    <lineage>
        <taxon>Bacteria</taxon>
        <taxon>Pseudomonadati</taxon>
        <taxon>Pseudomonadota</taxon>
        <taxon>Gammaproteobacteria</taxon>
        <taxon>Lysobacterales</taxon>
        <taxon>Lysobacteraceae</taxon>
        <taxon>Luteimonas</taxon>
    </lineage>
</organism>
<dbReference type="EC" id="4.2.1.33" evidence="13"/>
<comment type="similarity">
    <text evidence="13">Belongs to the aconitase/IPM isomerase family. LeuC type 1 subfamily.</text>
</comment>
<feature type="binding site" evidence="13">
    <location>
        <position position="409"/>
    </location>
    <ligand>
        <name>[4Fe-4S] cluster</name>
        <dbReference type="ChEBI" id="CHEBI:49883"/>
    </ligand>
</feature>
<dbReference type="GO" id="GO:0009098">
    <property type="term" value="P:L-leucine biosynthetic process"/>
    <property type="evidence" value="ECO:0007669"/>
    <property type="project" value="UniProtKB-UniRule"/>
</dbReference>
<comment type="catalytic activity">
    <reaction evidence="1 13">
        <text>(2R,3S)-3-isopropylmalate = (2S)-2-isopropylmalate</text>
        <dbReference type="Rhea" id="RHEA:32287"/>
        <dbReference type="ChEBI" id="CHEBI:1178"/>
        <dbReference type="ChEBI" id="CHEBI:35121"/>
        <dbReference type="EC" id="4.2.1.33"/>
    </reaction>
</comment>
<dbReference type="PRINTS" id="PR00415">
    <property type="entry name" value="ACONITASE"/>
</dbReference>
<dbReference type="PANTHER" id="PTHR43822">
    <property type="entry name" value="HOMOACONITASE, MITOCHONDRIAL-RELATED"/>
    <property type="match status" value="1"/>
</dbReference>
<evidence type="ECO:0000256" key="8">
    <source>
        <dbReference type="ARBA" id="ARBA00022723"/>
    </source>
</evidence>
<feature type="region of interest" description="Disordered" evidence="14">
    <location>
        <begin position="52"/>
        <end position="84"/>
    </location>
</feature>
<evidence type="ECO:0000313" key="17">
    <source>
        <dbReference type="Proteomes" id="UP000218968"/>
    </source>
</evidence>
<dbReference type="InterPro" id="IPR018136">
    <property type="entry name" value="Aconitase_4Fe-4S_BS"/>
</dbReference>
<dbReference type="GO" id="GO:0051539">
    <property type="term" value="F:4 iron, 4 sulfur cluster binding"/>
    <property type="evidence" value="ECO:0007669"/>
    <property type="project" value="UniProtKB-KW"/>
</dbReference>
<evidence type="ECO:0000256" key="6">
    <source>
        <dbReference type="ARBA" id="ARBA00022485"/>
    </source>
</evidence>
<evidence type="ECO:0000256" key="14">
    <source>
        <dbReference type="SAM" id="MobiDB-lite"/>
    </source>
</evidence>
<feature type="binding site" evidence="13">
    <location>
        <position position="349"/>
    </location>
    <ligand>
        <name>[4Fe-4S] cluster</name>
        <dbReference type="ChEBI" id="CHEBI:49883"/>
    </ligand>
</feature>
<evidence type="ECO:0000256" key="7">
    <source>
        <dbReference type="ARBA" id="ARBA00022605"/>
    </source>
</evidence>
<dbReference type="PANTHER" id="PTHR43822:SF9">
    <property type="entry name" value="3-ISOPROPYLMALATE DEHYDRATASE"/>
    <property type="match status" value="1"/>
</dbReference>
<keyword evidence="5 13" id="KW-0432">Leucine biosynthesis</keyword>
<evidence type="ECO:0000256" key="3">
    <source>
        <dbReference type="ARBA" id="ARBA00004729"/>
    </source>
</evidence>
<evidence type="ECO:0000256" key="13">
    <source>
        <dbReference type="HAMAP-Rule" id="MF_01026"/>
    </source>
</evidence>
<evidence type="ECO:0000256" key="1">
    <source>
        <dbReference type="ARBA" id="ARBA00000491"/>
    </source>
</evidence>
<sequence>MTASTPRTLFDKLWDAHIVTPETEAAPAVLYIDLHLIHEVTSPQAFTELRARGLRPHRPERTKATMDHSTPTLPRDAQGNPRYASDAARAQVEMLAANCAEFAIELFDMDSDQRGIVHVVAPEQGFTLPGMTIVCGDSHTSTHGAFGALAFGIGTSEVGNVLATQCLLQRRPRTMSITIDGALAPGVGAKDVILHAIGVIGVNGGTGHVIEYRGSTIEAMDMEQRMTLCNMSIEAGARAGMVAPDDTTFDWIARTPRGPKGADLDAALARWRQLRSDEGAHFDVEIRINAADIRPTLTWGTHPGTAIGVDVPVPVATDAAEQKGQDYMRVIAGQSLAGMPVDVVFVGSCTNGRLRDMREVAEVLRGQRVAAGVRMLVVPGSEIVKREAEAEGIDRIVRDAGAEWREPGCSMCIAMNGDLVAPGQLAVSTSNRNFEGRQGPGARTLLASPATAAWAAVRGVVADPRERFVDRREVA</sequence>
<dbReference type="InterPro" id="IPR001030">
    <property type="entry name" value="Acoase/IPM_deHydtase_lsu_aba"/>
</dbReference>
<comment type="pathway">
    <text evidence="3 13">Amino-acid biosynthesis; L-leucine biosynthesis; L-leucine from 3-methyl-2-oxobutanoate: step 2/4.</text>
</comment>
<evidence type="ECO:0000259" key="15">
    <source>
        <dbReference type="Pfam" id="PF00330"/>
    </source>
</evidence>